<dbReference type="UniPathway" id="UPA00378"/>
<dbReference type="PROSITE" id="PS50293">
    <property type="entry name" value="TPR_REGION"/>
    <property type="match status" value="1"/>
</dbReference>
<evidence type="ECO:0000256" key="4">
    <source>
        <dbReference type="ARBA" id="ARBA00022676"/>
    </source>
</evidence>
<evidence type="ECO:0000256" key="8">
    <source>
        <dbReference type="PROSITE-ProRule" id="PRU00339"/>
    </source>
</evidence>
<protein>
    <recommendedName>
        <fullName evidence="3">protein O-GlcNAc transferase</fullName>
        <ecNumber evidence="3">2.4.1.255</ecNumber>
    </recommendedName>
</protein>
<keyword evidence="4" id="KW-0328">Glycosyltransferase</keyword>
<evidence type="ECO:0000256" key="1">
    <source>
        <dbReference type="ARBA" id="ARBA00004922"/>
    </source>
</evidence>
<dbReference type="EC" id="2.4.1.255" evidence="3"/>
<dbReference type="InterPro" id="IPR029489">
    <property type="entry name" value="OGT/SEC/SPY_C"/>
</dbReference>
<dbReference type="Pfam" id="PF13432">
    <property type="entry name" value="TPR_16"/>
    <property type="match status" value="2"/>
</dbReference>
<comment type="pathway">
    <text evidence="1">Protein modification; protein glycosylation.</text>
</comment>
<keyword evidence="7 8" id="KW-0802">TPR repeat</keyword>
<sequence>MRGEHEAVGLQSRFRQGLALHRQGELTAAERIYREVLEQQPRHFDSLHMLGVIALQTRRAERGIELIRKAIGLNEKVAAAHNNLGKALLDLGRPGEALASFDQATALDPGFAEAHVNRGNALVKLWRLEDALVGYQQAVALRPDHAEAHRNCGNIFSKLRRYDEAFAAYDKVLALKPNLPGAEGHRLYARMHLCDWSRWEAECAHLIASIRNGHANTQPFIFLAIPSSSEDQLQCARLWAANNYPAHEKPVWQGERYHHDRIRVAYLSADFRQHALSFLMAGMFECHDKSRFEVTAISFGVDDNSEIGRRVKASFERFVDARSYSDEQIADLIKALEIDIAVDLMGFTTDSRTGIFARRPAPVQAHYLGYPGTIGARYIDYLIADRVVVPDNQRGFYSEKLVLLPDSYLVNDRKRSIADRTFTRTELGLPLDGFVFCCFNNNHKITPRVFDGWMRILGQVEDSVLWLFQDNAKAADNLKKEALARGVNAERLIFAGRMPPSDHLARHRAADLFLDTLPYNAHTTAADALWAGLPVLTCLGETFVGRVAASLLNAVGLPELITTTVEDYEGLAIRLATHPDELAAIRAKLEAHRLTTPLFDTQRFTAHIEAAYTAMHARHQAGLAPDHIAISNADEANS</sequence>
<dbReference type="Pfam" id="PF07719">
    <property type="entry name" value="TPR_2"/>
    <property type="match status" value="1"/>
</dbReference>
<dbReference type="InterPro" id="IPR013105">
    <property type="entry name" value="TPR_2"/>
</dbReference>
<evidence type="ECO:0000256" key="6">
    <source>
        <dbReference type="ARBA" id="ARBA00022737"/>
    </source>
</evidence>
<feature type="repeat" description="TPR" evidence="8">
    <location>
        <begin position="112"/>
        <end position="145"/>
    </location>
</feature>
<evidence type="ECO:0000256" key="3">
    <source>
        <dbReference type="ARBA" id="ARBA00011970"/>
    </source>
</evidence>
<dbReference type="EMBL" id="LT670817">
    <property type="protein sequence ID" value="SHI02176.1"/>
    <property type="molecule type" value="Genomic_DNA"/>
</dbReference>
<organism evidence="10 11">
    <name type="scientific">Bradyrhizobium erythrophlei</name>
    <dbReference type="NCBI Taxonomy" id="1437360"/>
    <lineage>
        <taxon>Bacteria</taxon>
        <taxon>Pseudomonadati</taxon>
        <taxon>Pseudomonadota</taxon>
        <taxon>Alphaproteobacteria</taxon>
        <taxon>Hyphomicrobiales</taxon>
        <taxon>Nitrobacteraceae</taxon>
        <taxon>Bradyrhizobium</taxon>
    </lineage>
</organism>
<reference evidence="10 11" key="1">
    <citation type="submission" date="2016-11" db="EMBL/GenBank/DDBJ databases">
        <authorList>
            <person name="Jaros S."/>
            <person name="Januszkiewicz K."/>
            <person name="Wedrychowicz H."/>
        </authorList>
    </citation>
    <scope>NUCLEOTIDE SEQUENCE [LARGE SCALE GENOMIC DNA]</scope>
    <source>
        <strain evidence="10 11">GAS138</strain>
    </source>
</reference>
<dbReference type="InterPro" id="IPR011990">
    <property type="entry name" value="TPR-like_helical_dom_sf"/>
</dbReference>
<dbReference type="SMART" id="SM00028">
    <property type="entry name" value="TPR"/>
    <property type="match status" value="5"/>
</dbReference>
<dbReference type="PANTHER" id="PTHR44998">
    <property type="match status" value="1"/>
</dbReference>
<dbReference type="AlphaFoldDB" id="A0A1M5XR01"/>
<feature type="repeat" description="TPR" evidence="8">
    <location>
        <begin position="10"/>
        <end position="43"/>
    </location>
</feature>
<keyword evidence="6" id="KW-0677">Repeat</keyword>
<evidence type="ECO:0000313" key="10">
    <source>
        <dbReference type="EMBL" id="SHI02176.1"/>
    </source>
</evidence>
<dbReference type="PROSITE" id="PS50005">
    <property type="entry name" value="TPR"/>
    <property type="match status" value="4"/>
</dbReference>
<keyword evidence="5 10" id="KW-0808">Transferase</keyword>
<dbReference type="InterPro" id="IPR019734">
    <property type="entry name" value="TPR_rpt"/>
</dbReference>
<dbReference type="GO" id="GO:0097363">
    <property type="term" value="F:protein O-acetylglucosaminyltransferase activity"/>
    <property type="evidence" value="ECO:0007669"/>
    <property type="project" value="UniProtKB-EC"/>
</dbReference>
<dbReference type="Proteomes" id="UP000189796">
    <property type="component" value="Chromosome I"/>
</dbReference>
<dbReference type="Gene3D" id="3.40.50.2000">
    <property type="entry name" value="Glycogen Phosphorylase B"/>
    <property type="match status" value="1"/>
</dbReference>
<dbReference type="GO" id="GO:0006493">
    <property type="term" value="P:protein O-linked glycosylation"/>
    <property type="evidence" value="ECO:0007669"/>
    <property type="project" value="TreeGrafter"/>
</dbReference>
<accession>A0A1M5XR01</accession>
<evidence type="ECO:0000313" key="11">
    <source>
        <dbReference type="Proteomes" id="UP000189796"/>
    </source>
</evidence>
<dbReference type="PANTHER" id="PTHR44998:SF1">
    <property type="entry name" value="UDP-N-ACETYLGLUCOSAMINE--PEPTIDE N-ACETYLGLUCOSAMINYLTRANSFERASE 110 KDA SUBUNIT"/>
    <property type="match status" value="1"/>
</dbReference>
<evidence type="ECO:0000256" key="5">
    <source>
        <dbReference type="ARBA" id="ARBA00022679"/>
    </source>
</evidence>
<feature type="repeat" description="TPR" evidence="8">
    <location>
        <begin position="146"/>
        <end position="179"/>
    </location>
</feature>
<comment type="similarity">
    <text evidence="2">Belongs to the glycosyltransferase 41 family. O-GlcNAc transferase subfamily.</text>
</comment>
<dbReference type="Gene3D" id="1.25.40.10">
    <property type="entry name" value="Tetratricopeptide repeat domain"/>
    <property type="match status" value="3"/>
</dbReference>
<evidence type="ECO:0000256" key="7">
    <source>
        <dbReference type="ARBA" id="ARBA00022803"/>
    </source>
</evidence>
<gene>
    <name evidence="10" type="ORF">SAMN05443248_7543</name>
</gene>
<feature type="domain" description="O-GlcNAc transferase C-terminal" evidence="9">
    <location>
        <begin position="258"/>
        <end position="415"/>
    </location>
</feature>
<dbReference type="Gene3D" id="3.40.50.11380">
    <property type="match status" value="1"/>
</dbReference>
<feature type="repeat" description="TPR" evidence="8">
    <location>
        <begin position="78"/>
        <end position="111"/>
    </location>
</feature>
<proteinExistence type="inferred from homology"/>
<dbReference type="SUPFAM" id="SSF48452">
    <property type="entry name" value="TPR-like"/>
    <property type="match status" value="1"/>
</dbReference>
<dbReference type="OrthoDB" id="146908at2"/>
<evidence type="ECO:0000259" key="9">
    <source>
        <dbReference type="Pfam" id="PF13844"/>
    </source>
</evidence>
<name>A0A1M5XR01_9BRAD</name>
<dbReference type="Pfam" id="PF13844">
    <property type="entry name" value="Glyco_transf_41"/>
    <property type="match status" value="2"/>
</dbReference>
<evidence type="ECO:0000256" key="2">
    <source>
        <dbReference type="ARBA" id="ARBA00005386"/>
    </source>
</evidence>
<feature type="domain" description="O-GlcNAc transferase C-terminal" evidence="9">
    <location>
        <begin position="423"/>
        <end position="607"/>
    </location>
</feature>